<evidence type="ECO:0000313" key="1">
    <source>
        <dbReference type="EMBL" id="EWG08547.1"/>
    </source>
</evidence>
<dbReference type="EMBL" id="APVL01000037">
    <property type="protein sequence ID" value="EWG08547.1"/>
    <property type="molecule type" value="Genomic_DNA"/>
</dbReference>
<dbReference type="AlphaFoldDB" id="W7L0J3"/>
<organism evidence="1 2">
    <name type="scientific">Cytobacillus firmus DS1</name>
    <dbReference type="NCBI Taxonomy" id="1307436"/>
    <lineage>
        <taxon>Bacteria</taxon>
        <taxon>Bacillati</taxon>
        <taxon>Bacillota</taxon>
        <taxon>Bacilli</taxon>
        <taxon>Bacillales</taxon>
        <taxon>Bacillaceae</taxon>
        <taxon>Cytobacillus</taxon>
    </lineage>
</organism>
<name>W7L0J3_CYTFI</name>
<dbReference type="Proteomes" id="UP000019270">
    <property type="component" value="Unassembled WGS sequence"/>
</dbReference>
<evidence type="ECO:0000313" key="2">
    <source>
        <dbReference type="Proteomes" id="UP000019270"/>
    </source>
</evidence>
<comment type="caution">
    <text evidence="1">The sequence shown here is derived from an EMBL/GenBank/DDBJ whole genome shotgun (WGS) entry which is preliminary data.</text>
</comment>
<protein>
    <submittedName>
        <fullName evidence="1">Uncharacterized protein</fullName>
    </submittedName>
</protein>
<accession>W7L0J3</accession>
<reference evidence="2" key="1">
    <citation type="submission" date="2013-03" db="EMBL/GenBank/DDBJ databases">
        <title>Draft genome sequence of Bacillus firmus DS1.</title>
        <authorList>
            <person name="Peng D."/>
            <person name="Zhu L."/>
            <person name="Sun M."/>
        </authorList>
    </citation>
    <scope>NUCLEOTIDE SEQUENCE [LARGE SCALE GENOMIC DNA]</scope>
    <source>
        <strain evidence="2">DS1</strain>
    </source>
</reference>
<gene>
    <name evidence="1" type="ORF">PBF_23655</name>
</gene>
<reference evidence="1 2" key="2">
    <citation type="journal article" date="2016" name="Sci. Rep.">
        <title>A novel serine protease, Sep1, from Bacillus firmus DS-1 has nematicidal activity and degrades multiple intestinal-associated nematode proteins.</title>
        <authorList>
            <person name="Geng C."/>
            <person name="Nie X."/>
            <person name="Tang Z."/>
            <person name="Zhang Y."/>
            <person name="Lin J."/>
            <person name="Sun M."/>
            <person name="Peng D."/>
        </authorList>
    </citation>
    <scope>NUCLEOTIDE SEQUENCE [LARGE SCALE GENOMIC DNA]</scope>
    <source>
        <strain evidence="1 2">DS1</strain>
    </source>
</reference>
<proteinExistence type="predicted"/>
<sequence>MVIQSNMSPEAIIQIWENTLDKIEKNTTSQSPKNFGGTGKRVCSYSVTIGIKFCCRQFKCDLHRRWLTNTIK</sequence>